<accession>A0A2N9AME7</accession>
<reference evidence="3" key="1">
    <citation type="submission" date="2017-10" db="EMBL/GenBank/DDBJ databases">
        <authorList>
            <person name="Regsiter A."/>
            <person name="William W."/>
        </authorList>
    </citation>
    <scope>NUCLEOTIDE SEQUENCE [LARGE SCALE GENOMIC DNA]</scope>
</reference>
<evidence type="ECO:0008006" key="4">
    <source>
        <dbReference type="Google" id="ProtNLM"/>
    </source>
</evidence>
<dbReference type="AlphaFoldDB" id="A0A2N9AME7"/>
<proteinExistence type="predicted"/>
<dbReference type="Pfam" id="PF10706">
    <property type="entry name" value="Aminoglyc_resit"/>
    <property type="match status" value="1"/>
</dbReference>
<dbReference type="Gene3D" id="3.30.460.40">
    <property type="match status" value="1"/>
</dbReference>
<dbReference type="Proteomes" id="UP000233769">
    <property type="component" value="Chromosome tk0001"/>
</dbReference>
<dbReference type="SUPFAM" id="SSF81301">
    <property type="entry name" value="Nucleotidyltransferase"/>
    <property type="match status" value="1"/>
</dbReference>
<dbReference type="InterPro" id="IPR043519">
    <property type="entry name" value="NT_sf"/>
</dbReference>
<evidence type="ECO:0000313" key="3">
    <source>
        <dbReference type="Proteomes" id="UP000233769"/>
    </source>
</evidence>
<evidence type="ECO:0000256" key="1">
    <source>
        <dbReference type="SAM" id="MobiDB-lite"/>
    </source>
</evidence>
<gene>
    <name evidence="2" type="ORF">TK0001_1916</name>
</gene>
<dbReference type="EMBL" id="LT962688">
    <property type="protein sequence ID" value="SOR28518.1"/>
    <property type="molecule type" value="Genomic_DNA"/>
</dbReference>
<sequence>MTAPPGAPGSAHVGSGPSRDGSDGLVAASGTADRRNPSAPPEDDWSPWHPGELARRLERVARPWCVVGGWALDLWHGHQTRDHEDLEFTVLRDDVGVFRQALSDMTLYTVADGRFEILPEGAEPPPPILQIWCFDARAARWRVDLMIEPGERDVWICRRCPAIRHPRAEMVASTPDGIPYLRPAAVLLFKAKHRRDKDAADFERALPHLTHAERRWLREGLDRLHPGHAWAQAL</sequence>
<dbReference type="InterPro" id="IPR019646">
    <property type="entry name" value="Aminoglyc_AdlTrfase"/>
</dbReference>
<name>A0A2N9AME7_METEX</name>
<feature type="region of interest" description="Disordered" evidence="1">
    <location>
        <begin position="1"/>
        <end position="49"/>
    </location>
</feature>
<evidence type="ECO:0000313" key="2">
    <source>
        <dbReference type="EMBL" id="SOR28518.1"/>
    </source>
</evidence>
<protein>
    <recommendedName>
        <fullName evidence="4">Amino acid transporter</fullName>
    </recommendedName>
</protein>
<organism evidence="2 3">
    <name type="scientific">Methylorubrum extorquens</name>
    <name type="common">Methylobacterium dichloromethanicum</name>
    <name type="synonym">Methylobacterium extorquens</name>
    <dbReference type="NCBI Taxonomy" id="408"/>
    <lineage>
        <taxon>Bacteria</taxon>
        <taxon>Pseudomonadati</taxon>
        <taxon>Pseudomonadota</taxon>
        <taxon>Alphaproteobacteria</taxon>
        <taxon>Hyphomicrobiales</taxon>
        <taxon>Methylobacteriaceae</taxon>
        <taxon>Methylorubrum</taxon>
    </lineage>
</organism>